<keyword evidence="6" id="KW-1185">Reference proteome</keyword>
<dbReference type="PATRIC" id="fig|1315976.3.peg.1731"/>
<reference evidence="5 6" key="1">
    <citation type="journal article" date="2013" name="Genome Announc.">
        <title>Genome Sequence of Plesiomonas shigelloides Strain 302-73 (Serotype O1).</title>
        <authorList>
            <person name="Pique N."/>
            <person name="Aquilini E."/>
            <person name="Alioto T."/>
            <person name="Minana-Galbis D."/>
            <person name="Tomas J.M."/>
        </authorList>
    </citation>
    <scope>NUCLEOTIDE SEQUENCE [LARGE SCALE GENOMIC DNA]</scope>
    <source>
        <strain evidence="5 6">302-73</strain>
    </source>
</reference>
<keyword evidence="2 4" id="KW-0114">cAMP</keyword>
<dbReference type="PIRSF" id="PIRSF000962">
    <property type="entry name" value="Cyc_nuc_PDEase"/>
    <property type="match status" value="1"/>
</dbReference>
<dbReference type="SUPFAM" id="SSF56281">
    <property type="entry name" value="Metallo-hydrolase/oxidoreductase"/>
    <property type="match status" value="1"/>
</dbReference>
<dbReference type="PROSITE" id="PS00607">
    <property type="entry name" value="PDEASE_II"/>
    <property type="match status" value="1"/>
</dbReference>
<dbReference type="PANTHER" id="PTHR28283">
    <property type="entry name" value="3',5'-CYCLIC-NUCLEOTIDE PHOSPHODIESTERASE 1"/>
    <property type="match status" value="1"/>
</dbReference>
<dbReference type="EMBL" id="AQQO01000235">
    <property type="protein sequence ID" value="EON88736.1"/>
    <property type="molecule type" value="Genomic_DNA"/>
</dbReference>
<evidence type="ECO:0000256" key="3">
    <source>
        <dbReference type="ARBA" id="ARBA00025762"/>
    </source>
</evidence>
<evidence type="ECO:0000256" key="2">
    <source>
        <dbReference type="ARBA" id="ARBA00023149"/>
    </source>
</evidence>
<dbReference type="GO" id="GO:0047555">
    <property type="term" value="F:3',5'-cyclic-GMP phosphodiesterase activity"/>
    <property type="evidence" value="ECO:0007669"/>
    <property type="project" value="TreeGrafter"/>
</dbReference>
<proteinExistence type="inferred from homology"/>
<evidence type="ECO:0000256" key="4">
    <source>
        <dbReference type="PIRNR" id="PIRNR000962"/>
    </source>
</evidence>
<gene>
    <name evidence="5" type="ORF">PLESHI_09044</name>
</gene>
<dbReference type="Gene3D" id="3.60.15.10">
    <property type="entry name" value="Ribonuclease Z/Hydroxyacylglutathione hydrolase-like"/>
    <property type="match status" value="1"/>
</dbReference>
<dbReference type="GO" id="GO:1902660">
    <property type="term" value="P:negative regulation of glucose mediated signaling pathway"/>
    <property type="evidence" value="ECO:0007669"/>
    <property type="project" value="TreeGrafter"/>
</dbReference>
<dbReference type="InterPro" id="IPR000396">
    <property type="entry name" value="Pdiesterase2"/>
</dbReference>
<dbReference type="Pfam" id="PF02112">
    <property type="entry name" value="PDEase_II"/>
    <property type="match status" value="1"/>
</dbReference>
<dbReference type="PRINTS" id="PR00388">
    <property type="entry name" value="PDIESTERASE2"/>
</dbReference>
<dbReference type="PANTHER" id="PTHR28283:SF1">
    <property type="entry name" value="3',5'-CYCLIC-NUCLEOTIDE PHOSPHODIESTERASE 1"/>
    <property type="match status" value="1"/>
</dbReference>
<evidence type="ECO:0000256" key="1">
    <source>
        <dbReference type="ARBA" id="ARBA00022801"/>
    </source>
</evidence>
<evidence type="ECO:0000313" key="5">
    <source>
        <dbReference type="EMBL" id="EON88736.1"/>
    </source>
</evidence>
<sequence>MYLKYLSENLQRDEMLKTKVALLIGCLSYSLNINAAGFEAVTLGSKGGIQDGNLTAFMIKSDIDSNYVMLDAGSVVNGLIIADGKDAFSELKLPDNSPYTKIGYLLKEKIKGYLISHAHLDHVAGMIISSPDDSKKPIYGLPNTNQGLIDNYFNWSAWPNFGNEGKGFKINQYTYKNLSPAKWEELTDTTMNVMAMPLAHSGGESTAFLLKDSEGDVFAYFGDTGPDEVENSDSLSKVWEMLAPFVKDKKLKGIIIEVSFSNETEDKNLFGHLTPNWLIKELSVLEKKVGKGSLEGLKVVISHIKYSLNKSSDPQLVIKQQLDELNTLGVTFEFPNQGDKLSFK</sequence>
<dbReference type="AlphaFoldDB" id="R8AQY0"/>
<organism evidence="5 6">
    <name type="scientific">Plesiomonas shigelloides 302-73</name>
    <dbReference type="NCBI Taxonomy" id="1315976"/>
    <lineage>
        <taxon>Bacteria</taxon>
        <taxon>Pseudomonadati</taxon>
        <taxon>Pseudomonadota</taxon>
        <taxon>Gammaproteobacteria</taxon>
        <taxon>Enterobacterales</taxon>
        <taxon>Enterobacteriaceae</taxon>
        <taxon>Plesiomonas</taxon>
    </lineage>
</organism>
<comment type="similarity">
    <text evidence="3 4">Belongs to the cyclic nucleotide phosphodiesterase class-II family.</text>
</comment>
<dbReference type="CDD" id="cd07735">
    <property type="entry name" value="class_II_PDE_MBL-fold"/>
    <property type="match status" value="1"/>
</dbReference>
<dbReference type="GO" id="GO:0004115">
    <property type="term" value="F:3',5'-cyclic-AMP phosphodiesterase activity"/>
    <property type="evidence" value="ECO:0007669"/>
    <property type="project" value="UniProtKB-UniRule"/>
</dbReference>
<evidence type="ECO:0000313" key="6">
    <source>
        <dbReference type="Proteomes" id="UP000014012"/>
    </source>
</evidence>
<comment type="caution">
    <text evidence="5">The sequence shown here is derived from an EMBL/GenBank/DDBJ whole genome shotgun (WGS) entry which is preliminary data.</text>
</comment>
<dbReference type="InterPro" id="IPR024225">
    <property type="entry name" value="cAMP-PdiesteraseII_CS"/>
</dbReference>
<keyword evidence="1 4" id="KW-0378">Hydrolase</keyword>
<dbReference type="GO" id="GO:0006198">
    <property type="term" value="P:cAMP catabolic process"/>
    <property type="evidence" value="ECO:0007669"/>
    <property type="project" value="UniProtKB-UniRule"/>
</dbReference>
<accession>R8AQY0</accession>
<dbReference type="InterPro" id="IPR036866">
    <property type="entry name" value="RibonucZ/Hydroxyglut_hydro"/>
</dbReference>
<name>R8AQY0_PLESH</name>
<dbReference type="Proteomes" id="UP000014012">
    <property type="component" value="Unassembled WGS sequence"/>
</dbReference>
<protein>
    <submittedName>
        <fullName evidence="5">3',5'-cyclic-nucleotide phosphodiesterase</fullName>
    </submittedName>
</protein>
<dbReference type="HOGENOM" id="CLU_016658_2_0_6"/>